<dbReference type="STRING" id="1447883.A0A2B7Y439"/>
<gene>
    <name evidence="7" type="ORF">AJ80_05476</name>
</gene>
<dbReference type="EMBL" id="PDNA01000081">
    <property type="protein sequence ID" value="PGH15612.1"/>
    <property type="molecule type" value="Genomic_DNA"/>
</dbReference>
<sequence length="603" mass="64193">MWSLLALLPLISPAAAAHRRWESIFAMPGVNATYDYVVIGGGTGGLAIASRLAENASVAVIEAGGIYEIDNGNRSVVPLYGLTQIPFIDTSPNFPPSPWMDWVLIAEAGADAADRQIHYAQGKTLGGSTSFNTMAYHRAPKGAYQRWADGVDDDSYTFDNLLPYFRKSCTLTGPNQSKRKATNTTINYDSNMCGDSGGPVKVSWNNWVDPALTWLAAAVQTLSLPISPEGFSSGKITGHSAWIPMTIDPKDATRSSAETSYGREAFRHNMMIYPRTQATKILFNANKKATGVEVSTMGVPYTISAANEVILSAGVFHSPHLLMVSGIGPAATLQAHNIPIINDLPGVGQNLWDPISIGSIYVVNVAGGATIAADPANWPSILQEYLQDAAGPYSSAAGFLAFEKIPSSLRSGLSNKTLTDLDSFPADWPELEYIAGTFPMSDGSTIASISCTIQKPISRGSIDIMSSNISHPPAISLNWLSSPTDQEVVVTAVKRLRQVWSSVPASMIKVGDEIAPGGNVQTDAEILEYVRGAANPLWHASGTCKMGKAGNVNAVVDSHARVFGVTGLRVVDTSAFPFALPAHPQGTLYAFAEKIADDIKNGD</sequence>
<feature type="binding site" evidence="4">
    <location>
        <begin position="584"/>
        <end position="585"/>
    </location>
    <ligand>
        <name>FAD</name>
        <dbReference type="ChEBI" id="CHEBI:57692"/>
    </ligand>
</feature>
<evidence type="ECO:0000259" key="6">
    <source>
        <dbReference type="PROSITE" id="PS50835"/>
    </source>
</evidence>
<dbReference type="SUPFAM" id="SSF51905">
    <property type="entry name" value="FAD/NAD(P)-binding domain"/>
    <property type="match status" value="1"/>
</dbReference>
<dbReference type="Pfam" id="PF00732">
    <property type="entry name" value="GMC_oxred_N"/>
    <property type="match status" value="1"/>
</dbReference>
<dbReference type="Gene3D" id="3.50.50.60">
    <property type="entry name" value="FAD/NAD(P)-binding domain"/>
    <property type="match status" value="1"/>
</dbReference>
<feature type="signal peptide" evidence="5">
    <location>
        <begin position="1"/>
        <end position="16"/>
    </location>
</feature>
<comment type="similarity">
    <text evidence="1">Belongs to the GMC oxidoreductase family.</text>
</comment>
<keyword evidence="5" id="KW-0732">Signal</keyword>
<dbReference type="PROSITE" id="PS50835">
    <property type="entry name" value="IG_LIKE"/>
    <property type="match status" value="1"/>
</dbReference>
<dbReference type="OrthoDB" id="269227at2759"/>
<evidence type="ECO:0000256" key="2">
    <source>
        <dbReference type="ARBA" id="ARBA00023180"/>
    </source>
</evidence>
<protein>
    <recommendedName>
        <fullName evidence="6">Ig-like domain-containing protein</fullName>
    </recommendedName>
</protein>
<feature type="domain" description="Ig-like" evidence="6">
    <location>
        <begin position="429"/>
        <end position="480"/>
    </location>
</feature>
<dbReference type="PIRSF" id="PIRSF000137">
    <property type="entry name" value="Alcohol_oxidase"/>
    <property type="match status" value="1"/>
</dbReference>
<name>A0A2B7Y439_POLH7</name>
<dbReference type="SUPFAM" id="SSF54373">
    <property type="entry name" value="FAD-linked reductases, C-terminal domain"/>
    <property type="match status" value="1"/>
</dbReference>
<dbReference type="GO" id="GO:0050660">
    <property type="term" value="F:flavin adenine dinucleotide binding"/>
    <property type="evidence" value="ECO:0007669"/>
    <property type="project" value="InterPro"/>
</dbReference>
<proteinExistence type="inferred from homology"/>
<evidence type="ECO:0000256" key="1">
    <source>
        <dbReference type="ARBA" id="ARBA00010790"/>
    </source>
</evidence>
<dbReference type="InterPro" id="IPR007110">
    <property type="entry name" value="Ig-like_dom"/>
</dbReference>
<accession>A0A2B7Y439</accession>
<dbReference type="Gene3D" id="3.30.560.10">
    <property type="entry name" value="Glucose Oxidase, domain 3"/>
    <property type="match status" value="1"/>
</dbReference>
<reference evidence="7 8" key="1">
    <citation type="submission" date="2017-10" db="EMBL/GenBank/DDBJ databases">
        <title>Comparative genomics in systemic dimorphic fungi from Ajellomycetaceae.</title>
        <authorList>
            <person name="Munoz J.F."/>
            <person name="Mcewen J.G."/>
            <person name="Clay O.K."/>
            <person name="Cuomo C.A."/>
        </authorList>
    </citation>
    <scope>NUCLEOTIDE SEQUENCE [LARGE SCALE GENOMIC DNA]</scope>
    <source>
        <strain evidence="7 8">UAMH7299</strain>
    </source>
</reference>
<evidence type="ECO:0000256" key="3">
    <source>
        <dbReference type="PIRSR" id="PIRSR000137-1"/>
    </source>
</evidence>
<keyword evidence="2" id="KW-0325">Glycoprotein</keyword>
<feature type="chain" id="PRO_5013038642" description="Ig-like domain-containing protein" evidence="5">
    <location>
        <begin position="17"/>
        <end position="603"/>
    </location>
</feature>
<dbReference type="PANTHER" id="PTHR11552">
    <property type="entry name" value="GLUCOSE-METHANOL-CHOLINE GMC OXIDOREDUCTASE"/>
    <property type="match status" value="1"/>
</dbReference>
<evidence type="ECO:0000313" key="7">
    <source>
        <dbReference type="EMBL" id="PGH15612.1"/>
    </source>
</evidence>
<dbReference type="InterPro" id="IPR007867">
    <property type="entry name" value="GMC_OxRtase_C"/>
</dbReference>
<keyword evidence="4" id="KW-0274">FAD</keyword>
<keyword evidence="8" id="KW-1185">Reference proteome</keyword>
<evidence type="ECO:0000256" key="4">
    <source>
        <dbReference type="PIRSR" id="PIRSR000137-2"/>
    </source>
</evidence>
<feature type="active site" description="Proton donor" evidence="3">
    <location>
        <position position="539"/>
    </location>
</feature>
<dbReference type="GO" id="GO:0044550">
    <property type="term" value="P:secondary metabolite biosynthetic process"/>
    <property type="evidence" value="ECO:0007669"/>
    <property type="project" value="TreeGrafter"/>
</dbReference>
<keyword evidence="4" id="KW-0285">Flavoprotein</keyword>
<organism evidence="7 8">
    <name type="scientific">Polytolypa hystricis (strain UAMH7299)</name>
    <dbReference type="NCBI Taxonomy" id="1447883"/>
    <lineage>
        <taxon>Eukaryota</taxon>
        <taxon>Fungi</taxon>
        <taxon>Dikarya</taxon>
        <taxon>Ascomycota</taxon>
        <taxon>Pezizomycotina</taxon>
        <taxon>Eurotiomycetes</taxon>
        <taxon>Eurotiomycetidae</taxon>
        <taxon>Onygenales</taxon>
        <taxon>Onygenales incertae sedis</taxon>
        <taxon>Polytolypa</taxon>
    </lineage>
</organism>
<dbReference type="InterPro" id="IPR012132">
    <property type="entry name" value="GMC_OxRdtase"/>
</dbReference>
<comment type="cofactor">
    <cofactor evidence="4">
        <name>FAD</name>
        <dbReference type="ChEBI" id="CHEBI:57692"/>
    </cofactor>
</comment>
<dbReference type="GO" id="GO:0016614">
    <property type="term" value="F:oxidoreductase activity, acting on CH-OH group of donors"/>
    <property type="evidence" value="ECO:0007669"/>
    <property type="project" value="InterPro"/>
</dbReference>
<dbReference type="AlphaFoldDB" id="A0A2B7Y439"/>
<feature type="active site" description="Proton acceptor" evidence="3">
    <location>
        <position position="583"/>
    </location>
</feature>
<dbReference type="PANTHER" id="PTHR11552:SF138">
    <property type="entry name" value="DEHYDROGENASE PKFF-RELATED"/>
    <property type="match status" value="1"/>
</dbReference>
<dbReference type="Proteomes" id="UP000224634">
    <property type="component" value="Unassembled WGS sequence"/>
</dbReference>
<dbReference type="InterPro" id="IPR000172">
    <property type="entry name" value="GMC_OxRdtase_N"/>
</dbReference>
<feature type="binding site" evidence="4">
    <location>
        <begin position="538"/>
        <end position="539"/>
    </location>
    <ligand>
        <name>FAD</name>
        <dbReference type="ChEBI" id="CHEBI:57692"/>
    </ligand>
</feature>
<comment type="caution">
    <text evidence="7">The sequence shown here is derived from an EMBL/GenBank/DDBJ whole genome shotgun (WGS) entry which is preliminary data.</text>
</comment>
<evidence type="ECO:0000256" key="5">
    <source>
        <dbReference type="SAM" id="SignalP"/>
    </source>
</evidence>
<dbReference type="Pfam" id="PF05199">
    <property type="entry name" value="GMC_oxred_C"/>
    <property type="match status" value="1"/>
</dbReference>
<evidence type="ECO:0000313" key="8">
    <source>
        <dbReference type="Proteomes" id="UP000224634"/>
    </source>
</evidence>
<dbReference type="InterPro" id="IPR036188">
    <property type="entry name" value="FAD/NAD-bd_sf"/>
</dbReference>